<dbReference type="GO" id="GO:0045892">
    <property type="term" value="P:negative regulation of DNA-templated transcription"/>
    <property type="evidence" value="ECO:0007669"/>
    <property type="project" value="UniProtKB-UniRule"/>
</dbReference>
<keyword evidence="2 8" id="KW-0547">Nucleotide-binding</keyword>
<gene>
    <name evidence="8" type="primary">nrdR</name>
    <name evidence="11" type="ordered locus">Hneap_1870</name>
</gene>
<dbReference type="STRING" id="555778.Hneap_1870"/>
<dbReference type="HAMAP" id="MF_00440">
    <property type="entry name" value="NrdR"/>
    <property type="match status" value="1"/>
</dbReference>
<dbReference type="PROSITE" id="PS51161">
    <property type="entry name" value="ATP_CONE"/>
    <property type="match status" value="1"/>
</dbReference>
<keyword evidence="3 8" id="KW-0863">Zinc-finger</keyword>
<evidence type="ECO:0000256" key="3">
    <source>
        <dbReference type="ARBA" id="ARBA00022771"/>
    </source>
</evidence>
<comment type="function">
    <text evidence="8">Negatively regulates transcription of bacterial ribonucleotide reductase nrd genes and operons by binding to NrdR-boxes.</text>
</comment>
<dbReference type="GO" id="GO:0008270">
    <property type="term" value="F:zinc ion binding"/>
    <property type="evidence" value="ECO:0007669"/>
    <property type="project" value="UniProtKB-UniRule"/>
</dbReference>
<dbReference type="Pfam" id="PF03477">
    <property type="entry name" value="ATP-cone"/>
    <property type="match status" value="1"/>
</dbReference>
<accession>D0L1W9</accession>
<dbReference type="PANTHER" id="PTHR30455:SF2">
    <property type="entry name" value="TRANSCRIPTIONAL REPRESSOR NRDR"/>
    <property type="match status" value="1"/>
</dbReference>
<evidence type="ECO:0000256" key="7">
    <source>
        <dbReference type="ARBA" id="ARBA00023163"/>
    </source>
</evidence>
<dbReference type="InterPro" id="IPR005144">
    <property type="entry name" value="ATP-cone_dom"/>
</dbReference>
<dbReference type="PANTHER" id="PTHR30455">
    <property type="entry name" value="TRANSCRIPTIONAL REPRESSOR NRDR"/>
    <property type="match status" value="1"/>
</dbReference>
<dbReference type="Pfam" id="PF22811">
    <property type="entry name" value="Zn_ribbon_NrdR"/>
    <property type="match status" value="1"/>
</dbReference>
<dbReference type="InterPro" id="IPR003796">
    <property type="entry name" value="RNR_NrdR-like"/>
</dbReference>
<dbReference type="AlphaFoldDB" id="D0L1W9"/>
<dbReference type="InterPro" id="IPR055173">
    <property type="entry name" value="NrdR-like_N"/>
</dbReference>
<evidence type="ECO:0000256" key="4">
    <source>
        <dbReference type="ARBA" id="ARBA00022840"/>
    </source>
</evidence>
<protein>
    <recommendedName>
        <fullName evidence="8">Transcriptional repressor NrdR</fullName>
    </recommendedName>
</protein>
<keyword evidence="1 8" id="KW-0678">Repressor</keyword>
<feature type="compositionally biased region" description="Basic and acidic residues" evidence="9">
    <location>
        <begin position="160"/>
        <end position="175"/>
    </location>
</feature>
<organism evidence="11 12">
    <name type="scientific">Halothiobacillus neapolitanus (strain ATCC 23641 / DSM 15147 / CIP 104769 / NCIMB 8539 / c2)</name>
    <name type="common">Thiobacillus neapolitanus</name>
    <dbReference type="NCBI Taxonomy" id="555778"/>
    <lineage>
        <taxon>Bacteria</taxon>
        <taxon>Pseudomonadati</taxon>
        <taxon>Pseudomonadota</taxon>
        <taxon>Gammaproteobacteria</taxon>
        <taxon>Chromatiales</taxon>
        <taxon>Halothiobacillaceae</taxon>
        <taxon>Halothiobacillus</taxon>
    </lineage>
</organism>
<dbReference type="GO" id="GO:0005524">
    <property type="term" value="F:ATP binding"/>
    <property type="evidence" value="ECO:0007669"/>
    <property type="project" value="UniProtKB-UniRule"/>
</dbReference>
<dbReference type="KEGG" id="hna:Hneap_1870"/>
<feature type="domain" description="ATP-cone" evidence="10">
    <location>
        <begin position="49"/>
        <end position="139"/>
    </location>
</feature>
<keyword evidence="12" id="KW-1185">Reference proteome</keyword>
<reference evidence="11 12" key="1">
    <citation type="submission" date="2009-10" db="EMBL/GenBank/DDBJ databases">
        <title>Complete sequence of Halothiobacillus neapolitanus c2.</title>
        <authorList>
            <consortium name="US DOE Joint Genome Institute"/>
            <person name="Lucas S."/>
            <person name="Copeland A."/>
            <person name="Lapidus A."/>
            <person name="Glavina del Rio T."/>
            <person name="Tice H."/>
            <person name="Bruce D."/>
            <person name="Goodwin L."/>
            <person name="Pitluck S."/>
            <person name="Davenport K."/>
            <person name="Brettin T."/>
            <person name="Detter J.C."/>
            <person name="Han C."/>
            <person name="Tapia R."/>
            <person name="Larimer F."/>
            <person name="Land M."/>
            <person name="Hauser L."/>
            <person name="Kyrpides N."/>
            <person name="Mikhailova N."/>
            <person name="Kerfeld C."/>
            <person name="Cannon G."/>
            <person name="Heinhort S."/>
        </authorList>
    </citation>
    <scope>NUCLEOTIDE SEQUENCE [LARGE SCALE GENOMIC DNA]</scope>
    <source>
        <strain evidence="12">ATCC 23641 / c2</strain>
    </source>
</reference>
<sequence>MQCIACGHPNTHVIDSRMVEGGVSIRRRRECLACKQRFTTYETADIRLPRIVKSNGARQSFNEEKLRSGMMRALEKRPVATSRIDDEIDQIKKSLQATGAKEVTARKIGDLVMQALRRLDQVAYIRFASVYLSFDNVEAFRAAIEGLNQDSLGQESPSAKSEKMDDATKVDPDVG</sequence>
<keyword evidence="8" id="KW-0862">Zinc</keyword>
<evidence type="ECO:0000313" key="12">
    <source>
        <dbReference type="Proteomes" id="UP000009102"/>
    </source>
</evidence>
<dbReference type="Proteomes" id="UP000009102">
    <property type="component" value="Chromosome"/>
</dbReference>
<evidence type="ECO:0000256" key="2">
    <source>
        <dbReference type="ARBA" id="ARBA00022741"/>
    </source>
</evidence>
<dbReference type="OrthoDB" id="9807461at2"/>
<evidence type="ECO:0000256" key="8">
    <source>
        <dbReference type="HAMAP-Rule" id="MF_00440"/>
    </source>
</evidence>
<keyword evidence="4 8" id="KW-0067">ATP-binding</keyword>
<keyword evidence="6 8" id="KW-0238">DNA-binding</keyword>
<dbReference type="EMBL" id="CP001801">
    <property type="protein sequence ID" value="ACX96692.1"/>
    <property type="molecule type" value="Genomic_DNA"/>
</dbReference>
<feature type="region of interest" description="Disordered" evidence="9">
    <location>
        <begin position="148"/>
        <end position="175"/>
    </location>
</feature>
<feature type="zinc finger region" evidence="8">
    <location>
        <begin position="3"/>
        <end position="34"/>
    </location>
</feature>
<proteinExistence type="inferred from homology"/>
<evidence type="ECO:0000259" key="10">
    <source>
        <dbReference type="PROSITE" id="PS51161"/>
    </source>
</evidence>
<evidence type="ECO:0000256" key="6">
    <source>
        <dbReference type="ARBA" id="ARBA00023125"/>
    </source>
</evidence>
<keyword evidence="5 8" id="KW-0805">Transcription regulation</keyword>
<dbReference type="GO" id="GO:0003677">
    <property type="term" value="F:DNA binding"/>
    <property type="evidence" value="ECO:0007669"/>
    <property type="project" value="UniProtKB-KW"/>
</dbReference>
<evidence type="ECO:0000313" key="11">
    <source>
        <dbReference type="EMBL" id="ACX96692.1"/>
    </source>
</evidence>
<dbReference type="eggNOG" id="COG1327">
    <property type="taxonomic scope" value="Bacteria"/>
</dbReference>
<feature type="compositionally biased region" description="Polar residues" evidence="9">
    <location>
        <begin position="148"/>
        <end position="159"/>
    </location>
</feature>
<evidence type="ECO:0000256" key="5">
    <source>
        <dbReference type="ARBA" id="ARBA00023015"/>
    </source>
</evidence>
<dbReference type="NCBIfam" id="TIGR00244">
    <property type="entry name" value="transcriptional regulator NrdR"/>
    <property type="match status" value="1"/>
</dbReference>
<evidence type="ECO:0000256" key="1">
    <source>
        <dbReference type="ARBA" id="ARBA00022491"/>
    </source>
</evidence>
<keyword evidence="7 8" id="KW-0804">Transcription</keyword>
<name>D0L1W9_HALNC</name>
<keyword evidence="8" id="KW-0479">Metal-binding</keyword>
<comment type="similarity">
    <text evidence="8">Belongs to the NrdR family.</text>
</comment>
<dbReference type="RefSeq" id="WP_012824725.1">
    <property type="nucleotide sequence ID" value="NC_013422.1"/>
</dbReference>
<comment type="cofactor">
    <cofactor evidence="8">
        <name>Zn(2+)</name>
        <dbReference type="ChEBI" id="CHEBI:29105"/>
    </cofactor>
    <text evidence="8">Binds 1 zinc ion.</text>
</comment>
<dbReference type="HOGENOM" id="CLU_108412_0_0_6"/>
<evidence type="ECO:0000256" key="9">
    <source>
        <dbReference type="SAM" id="MobiDB-lite"/>
    </source>
</evidence>